<accession>A0A6J4TU19</accession>
<protein>
    <submittedName>
        <fullName evidence="2">Uncharacterized protein</fullName>
    </submittedName>
</protein>
<dbReference type="EMBL" id="CADCWE010000060">
    <property type="protein sequence ID" value="CAA9531553.1"/>
    <property type="molecule type" value="Genomic_DNA"/>
</dbReference>
<organism evidence="2">
    <name type="scientific">uncultured Thermomicrobiales bacterium</name>
    <dbReference type="NCBI Taxonomy" id="1645740"/>
    <lineage>
        <taxon>Bacteria</taxon>
        <taxon>Pseudomonadati</taxon>
        <taxon>Thermomicrobiota</taxon>
        <taxon>Thermomicrobia</taxon>
        <taxon>Thermomicrobiales</taxon>
        <taxon>environmental samples</taxon>
    </lineage>
</organism>
<reference evidence="2" key="1">
    <citation type="submission" date="2020-02" db="EMBL/GenBank/DDBJ databases">
        <authorList>
            <person name="Meier V. D."/>
        </authorList>
    </citation>
    <scope>NUCLEOTIDE SEQUENCE</scope>
    <source>
        <strain evidence="2">AVDCRST_MAG73</strain>
    </source>
</reference>
<feature type="compositionally biased region" description="Low complexity" evidence="1">
    <location>
        <begin position="56"/>
        <end position="70"/>
    </location>
</feature>
<feature type="non-terminal residue" evidence="2">
    <location>
        <position position="1"/>
    </location>
</feature>
<sequence>DAPPAALGSNALGGRPPGDPAARADPGRRLRGGGPHLPRRGLRPRSSRRPHDRPLHGLPRPAPLRRAGAGADRGHGRGRAPLRDHKATPAPPPCLPRLRAGTRDRRRRAAGDDRPRIPPARLPRGDGPPGAVRTLRGLFSADAL</sequence>
<feature type="non-terminal residue" evidence="2">
    <location>
        <position position="144"/>
    </location>
</feature>
<evidence type="ECO:0000256" key="1">
    <source>
        <dbReference type="SAM" id="MobiDB-lite"/>
    </source>
</evidence>
<dbReference type="AlphaFoldDB" id="A0A6J4TU19"/>
<feature type="compositionally biased region" description="Basic residues" evidence="1">
    <location>
        <begin position="37"/>
        <end position="51"/>
    </location>
</feature>
<evidence type="ECO:0000313" key="2">
    <source>
        <dbReference type="EMBL" id="CAA9531553.1"/>
    </source>
</evidence>
<name>A0A6J4TU19_9BACT</name>
<proteinExistence type="predicted"/>
<feature type="region of interest" description="Disordered" evidence="1">
    <location>
        <begin position="1"/>
        <end position="144"/>
    </location>
</feature>
<gene>
    <name evidence="2" type="ORF">AVDCRST_MAG73-999</name>
</gene>